<dbReference type="AlphaFoldDB" id="W9QD30"/>
<dbReference type="PROSITE" id="PS50089">
    <property type="entry name" value="ZF_RING_2"/>
    <property type="match status" value="1"/>
</dbReference>
<evidence type="ECO:0000256" key="1">
    <source>
        <dbReference type="ARBA" id="ARBA00000900"/>
    </source>
</evidence>
<evidence type="ECO:0000256" key="6">
    <source>
        <dbReference type="ARBA" id="ARBA00022692"/>
    </source>
</evidence>
<keyword evidence="8 14" id="KW-0863">Zinc-finger</keyword>
<keyword evidence="19" id="KW-1185">Reference proteome</keyword>
<evidence type="ECO:0000256" key="4">
    <source>
        <dbReference type="ARBA" id="ARBA00012483"/>
    </source>
</evidence>
<evidence type="ECO:0000256" key="2">
    <source>
        <dbReference type="ARBA" id="ARBA00004167"/>
    </source>
</evidence>
<comment type="similarity">
    <text evidence="13">Belongs to the RING-type zinc finger family. ATL subfamily.</text>
</comment>
<reference evidence="19" key="1">
    <citation type="submission" date="2013-01" db="EMBL/GenBank/DDBJ databases">
        <title>Draft Genome Sequence of a Mulberry Tree, Morus notabilis C.K. Schneid.</title>
        <authorList>
            <person name="He N."/>
            <person name="Zhao S."/>
        </authorList>
    </citation>
    <scope>NUCLEOTIDE SEQUENCE</scope>
</reference>
<evidence type="ECO:0000256" key="9">
    <source>
        <dbReference type="ARBA" id="ARBA00022786"/>
    </source>
</evidence>
<gene>
    <name evidence="18" type="ORF">L484_002987</name>
</gene>
<dbReference type="Pfam" id="PF13639">
    <property type="entry name" value="zf-RING_2"/>
    <property type="match status" value="1"/>
</dbReference>
<evidence type="ECO:0000256" key="12">
    <source>
        <dbReference type="ARBA" id="ARBA00023136"/>
    </source>
</evidence>
<comment type="pathway">
    <text evidence="3">Protein modification; protein ubiquitination.</text>
</comment>
<evidence type="ECO:0000256" key="7">
    <source>
        <dbReference type="ARBA" id="ARBA00022723"/>
    </source>
</evidence>
<keyword evidence="10" id="KW-0862">Zinc</keyword>
<evidence type="ECO:0000256" key="10">
    <source>
        <dbReference type="ARBA" id="ARBA00022833"/>
    </source>
</evidence>
<evidence type="ECO:0000313" key="19">
    <source>
        <dbReference type="Proteomes" id="UP000030645"/>
    </source>
</evidence>
<dbReference type="EC" id="2.3.2.27" evidence="4"/>
<dbReference type="PANTHER" id="PTHR45768:SF34">
    <property type="entry name" value="RING-H2 FINGER PROTEIN ATL64"/>
    <property type="match status" value="1"/>
</dbReference>
<evidence type="ECO:0000256" key="15">
    <source>
        <dbReference type="SAM" id="MobiDB-lite"/>
    </source>
</evidence>
<proteinExistence type="inferred from homology"/>
<dbReference type="GO" id="GO:0008270">
    <property type="term" value="F:zinc ion binding"/>
    <property type="evidence" value="ECO:0007669"/>
    <property type="project" value="UniProtKB-KW"/>
</dbReference>
<organism evidence="18 19">
    <name type="scientific">Morus notabilis</name>
    <dbReference type="NCBI Taxonomy" id="981085"/>
    <lineage>
        <taxon>Eukaryota</taxon>
        <taxon>Viridiplantae</taxon>
        <taxon>Streptophyta</taxon>
        <taxon>Embryophyta</taxon>
        <taxon>Tracheophyta</taxon>
        <taxon>Spermatophyta</taxon>
        <taxon>Magnoliopsida</taxon>
        <taxon>eudicotyledons</taxon>
        <taxon>Gunneridae</taxon>
        <taxon>Pentapetalae</taxon>
        <taxon>rosids</taxon>
        <taxon>fabids</taxon>
        <taxon>Rosales</taxon>
        <taxon>Moraceae</taxon>
        <taxon>Moreae</taxon>
        <taxon>Morus</taxon>
    </lineage>
</organism>
<accession>W9QD30</accession>
<evidence type="ECO:0000256" key="14">
    <source>
        <dbReference type="PROSITE-ProRule" id="PRU00175"/>
    </source>
</evidence>
<evidence type="ECO:0000256" key="11">
    <source>
        <dbReference type="ARBA" id="ARBA00022989"/>
    </source>
</evidence>
<feature type="compositionally biased region" description="Acidic residues" evidence="15">
    <location>
        <begin position="247"/>
        <end position="258"/>
    </location>
</feature>
<dbReference type="FunFam" id="3.30.40.10:FF:000187">
    <property type="entry name" value="E3 ubiquitin-protein ligase ATL6"/>
    <property type="match status" value="1"/>
</dbReference>
<feature type="region of interest" description="Disordered" evidence="15">
    <location>
        <begin position="1"/>
        <end position="22"/>
    </location>
</feature>
<keyword evidence="9" id="KW-0833">Ubl conjugation pathway</keyword>
<evidence type="ECO:0000256" key="8">
    <source>
        <dbReference type="ARBA" id="ARBA00022771"/>
    </source>
</evidence>
<protein>
    <recommendedName>
        <fullName evidence="4">RING-type E3 ubiquitin transferase</fullName>
        <ecNumber evidence="4">2.3.2.27</ecNumber>
    </recommendedName>
</protein>
<comment type="subcellular location">
    <subcellularLocation>
        <location evidence="2">Membrane</location>
        <topology evidence="2">Single-pass membrane protein</topology>
    </subcellularLocation>
</comment>
<dbReference type="KEGG" id="mnt:21386540"/>
<dbReference type="OrthoDB" id="8062037at2759"/>
<dbReference type="CDD" id="cd16461">
    <property type="entry name" value="RING-H2_EL5-like"/>
    <property type="match status" value="1"/>
</dbReference>
<evidence type="ECO:0000256" key="16">
    <source>
        <dbReference type="SAM" id="Phobius"/>
    </source>
</evidence>
<evidence type="ECO:0000256" key="3">
    <source>
        <dbReference type="ARBA" id="ARBA00004906"/>
    </source>
</evidence>
<feature type="domain" description="RING-type" evidence="17">
    <location>
        <begin position="123"/>
        <end position="165"/>
    </location>
</feature>
<feature type="compositionally biased region" description="Basic and acidic residues" evidence="15">
    <location>
        <begin position="170"/>
        <end position="181"/>
    </location>
</feature>
<keyword evidence="12 16" id="KW-0472">Membrane</keyword>
<dbReference type="InterPro" id="IPR013083">
    <property type="entry name" value="Znf_RING/FYVE/PHD"/>
</dbReference>
<keyword evidence="11 16" id="KW-1133">Transmembrane helix</keyword>
<evidence type="ECO:0000256" key="5">
    <source>
        <dbReference type="ARBA" id="ARBA00022679"/>
    </source>
</evidence>
<dbReference type="PANTHER" id="PTHR45768">
    <property type="entry name" value="E3 UBIQUITIN-PROTEIN LIGASE RNF13-LIKE"/>
    <property type="match status" value="1"/>
</dbReference>
<evidence type="ECO:0000313" key="18">
    <source>
        <dbReference type="EMBL" id="EXB28788.1"/>
    </source>
</evidence>
<evidence type="ECO:0000256" key="13">
    <source>
        <dbReference type="ARBA" id="ARBA00024209"/>
    </source>
</evidence>
<dbReference type="eggNOG" id="KOG0800">
    <property type="taxonomic scope" value="Eukaryota"/>
</dbReference>
<comment type="catalytic activity">
    <reaction evidence="1">
        <text>S-ubiquitinyl-[E2 ubiquitin-conjugating enzyme]-L-cysteine + [acceptor protein]-L-lysine = [E2 ubiquitin-conjugating enzyme]-L-cysteine + N(6)-ubiquitinyl-[acceptor protein]-L-lysine.</text>
        <dbReference type="EC" id="2.3.2.27"/>
    </reaction>
</comment>
<keyword evidence="6 16" id="KW-0812">Transmembrane</keyword>
<dbReference type="Gene3D" id="3.30.40.10">
    <property type="entry name" value="Zinc/RING finger domain, C3HC4 (zinc finger)"/>
    <property type="match status" value="1"/>
</dbReference>
<dbReference type="SMART" id="SM00184">
    <property type="entry name" value="RING"/>
    <property type="match status" value="1"/>
</dbReference>
<feature type="compositionally biased region" description="Polar residues" evidence="15">
    <location>
        <begin position="198"/>
        <end position="212"/>
    </location>
</feature>
<dbReference type="GO" id="GO:0016020">
    <property type="term" value="C:membrane"/>
    <property type="evidence" value="ECO:0007669"/>
    <property type="project" value="UniProtKB-SubCell"/>
</dbReference>
<evidence type="ECO:0000259" key="17">
    <source>
        <dbReference type="PROSITE" id="PS50089"/>
    </source>
</evidence>
<dbReference type="SUPFAM" id="SSF57850">
    <property type="entry name" value="RING/U-box"/>
    <property type="match status" value="1"/>
</dbReference>
<feature type="transmembrane region" description="Helical" evidence="16">
    <location>
        <begin position="38"/>
        <end position="60"/>
    </location>
</feature>
<keyword evidence="5" id="KW-0808">Transferase</keyword>
<dbReference type="Proteomes" id="UP000030645">
    <property type="component" value="Unassembled WGS sequence"/>
</dbReference>
<keyword evidence="7" id="KW-0479">Metal-binding</keyword>
<sequence length="258" mass="28454">MSSMVEKPVSLKQDDDGDGPSFYFPHKNNDSYDLNSKIMVVAIVSLSVVILLVLALHIYARRVLRHQARRRRAAIHSLGLTVAHARSADTHQPPKTGLDPSLIASLPVFAFRPNATSSPSVECAVCLNALDVGDMARLLPNCKHTFHVECIDKWLSTQSTCPICRSEVEPRRLDPEPREGPAESSTTPPSAPPLERLNSMSSGMEGTSSDINSGKVVRNNSSRLSSFRRMLSGDRSSRRILPCGQQDDQDVIEDLERR</sequence>
<dbReference type="InterPro" id="IPR001841">
    <property type="entry name" value="Znf_RING"/>
</dbReference>
<dbReference type="EMBL" id="KE343418">
    <property type="protein sequence ID" value="EXB28788.1"/>
    <property type="molecule type" value="Genomic_DNA"/>
</dbReference>
<dbReference type="GO" id="GO:0061630">
    <property type="term" value="F:ubiquitin protein ligase activity"/>
    <property type="evidence" value="ECO:0007669"/>
    <property type="project" value="UniProtKB-EC"/>
</dbReference>
<feature type="compositionally biased region" description="Low complexity" evidence="15">
    <location>
        <begin position="218"/>
        <end position="230"/>
    </location>
</feature>
<feature type="region of interest" description="Disordered" evidence="15">
    <location>
        <begin position="170"/>
        <end position="258"/>
    </location>
</feature>
<name>W9QD30_9ROSA</name>